<keyword evidence="6 15" id="KW-0812">Transmembrane</keyword>
<dbReference type="InterPro" id="IPR013121">
    <property type="entry name" value="Fe_red_NAD-bd_6"/>
</dbReference>
<dbReference type="AlphaFoldDB" id="A0A0C3DDW9"/>
<dbReference type="SFLD" id="SFLDS00052">
    <property type="entry name" value="Ferric_Reductase_Domain"/>
    <property type="match status" value="1"/>
</dbReference>
<sequence length="1021" mass="114540">MSLPSSSTAFPPDPTTPLYSDNLEWTTAYLTIHSLSVPSRRYSFLLWIAIVFLFLGFTILHWTGARGGVLGARWSKWALPRRTWRKHARSGTLRGIPLNRKAIPLPSNSQLVSLTGMVLISFALALAGPDYIAPQFKVWQFTARSILQSRITVQPQELYDVSTFDPYLPQYTISKSLWSSSARFGQIAFALFPLCVLFALKAPPFALFAIPFMVQLFFDKLVWLHRWSGRLIWFLTLIHVILWSIQLVRDHNPNTGRSAFIHAFIYPPFLYGWIAFASLTLIIMFSFHQIRRHFYEAFYFLHISLVPLTLVTAALHHPPISFWCWAALMTWLGERMWRLTWWIYSNGFTRTVFSKPAASVSVDATRFTTGSWEMDDLQHADSDPHTSQPLLDTDPRSCSSPLSPYYDRDSIITPLGPASPRSSARFSHFTAEPAHITPRLPAYSPPPGFVHAELLPGHTIRLRLITPRFLSWAPGQHFLLYIPSISRFTSHPFTCASICDEQAQSREGRLMIFLVRARKGWTKDLWDTVGRMIANQSRGDTSSLNATSLPTRGVILRAFVDGPFGSSIRARWGDHSTAVIITGGSGVSFGLSVLQYLCFCLSGRDGKCLGGRPGSWGRKAFFTKRVRFIWLVREYSHVQWCACILRRCMSMVPPRSLQVDIYVTNFTPVPAKLPAVPSPSLSSSRLHLSTTPAAREELAPPHPSFARNRSAHHRSNSSDSVDSHDTCESDVDLGYYGGEHSDDDVVPEDLSLAHETNILGLTNFHDEEDIFLPGEKNLSLKVKTEGRLRRLQTRRGKSTGFRKDSEPGLTTTFLQSHPDHAPRSFRQSVLSTHSTDRLIPVSPLSECRSITSENDHTVSPVQRSGEAFVWPRPQSGHSTHIDYPTVSLVTPAALPAARGRTSRGLGINPDGNSEAESSRHNMLPQVVTYKPPDSVGFEIDEQETNDVDVVSEHVRPGKPKLKKVIAEEVERSGGSVVVACCGPSSLDVLVRKILASEINPDRIRRRDMRGSITLVSEDFEY</sequence>
<dbReference type="GO" id="GO:0005886">
    <property type="term" value="C:plasma membrane"/>
    <property type="evidence" value="ECO:0007669"/>
    <property type="project" value="UniProtKB-SubCell"/>
</dbReference>
<feature type="region of interest" description="Disordered" evidence="14">
    <location>
        <begin position="899"/>
        <end position="919"/>
    </location>
</feature>
<name>A0A0C3DDW9_9AGAM</name>
<proteinExistence type="inferred from homology"/>
<keyword evidence="11 15" id="KW-0472">Membrane</keyword>
<reference evidence="17 18" key="1">
    <citation type="submission" date="2014-04" db="EMBL/GenBank/DDBJ databases">
        <authorList>
            <consortium name="DOE Joint Genome Institute"/>
            <person name="Kuo A."/>
            <person name="Kohler A."/>
            <person name="Nagy L.G."/>
            <person name="Floudas D."/>
            <person name="Copeland A."/>
            <person name="Barry K.W."/>
            <person name="Cichocki N."/>
            <person name="Veneault-Fourrey C."/>
            <person name="LaButti K."/>
            <person name="Lindquist E.A."/>
            <person name="Lipzen A."/>
            <person name="Lundell T."/>
            <person name="Morin E."/>
            <person name="Murat C."/>
            <person name="Sun H."/>
            <person name="Tunlid A."/>
            <person name="Henrissat B."/>
            <person name="Grigoriev I.V."/>
            <person name="Hibbett D.S."/>
            <person name="Martin F."/>
            <person name="Nordberg H.P."/>
            <person name="Cantor M.N."/>
            <person name="Hua S.X."/>
        </authorList>
    </citation>
    <scope>NUCLEOTIDE SEQUENCE [LARGE SCALE GENOMIC DNA]</scope>
    <source>
        <strain evidence="17 18">Foug A</strain>
    </source>
</reference>
<comment type="subcellular location">
    <subcellularLocation>
        <location evidence="1">Cell membrane</location>
        <topology evidence="1">Multi-pass membrane protein</topology>
    </subcellularLocation>
</comment>
<keyword evidence="10" id="KW-0406">Ion transport</keyword>
<organism evidence="17 18">
    <name type="scientific">Scleroderma citrinum Foug A</name>
    <dbReference type="NCBI Taxonomy" id="1036808"/>
    <lineage>
        <taxon>Eukaryota</taxon>
        <taxon>Fungi</taxon>
        <taxon>Dikarya</taxon>
        <taxon>Basidiomycota</taxon>
        <taxon>Agaricomycotina</taxon>
        <taxon>Agaricomycetes</taxon>
        <taxon>Agaricomycetidae</taxon>
        <taxon>Boletales</taxon>
        <taxon>Sclerodermatineae</taxon>
        <taxon>Sclerodermataceae</taxon>
        <taxon>Scleroderma</taxon>
    </lineage>
</organism>
<keyword evidence="12" id="KW-0325">Glycoprotein</keyword>
<feature type="domain" description="FAD-binding FR-type" evidence="16">
    <location>
        <begin position="442"/>
        <end position="570"/>
    </location>
</feature>
<dbReference type="EMBL" id="KN822080">
    <property type="protein sequence ID" value="KIM58910.1"/>
    <property type="molecule type" value="Genomic_DNA"/>
</dbReference>
<feature type="transmembrane region" description="Helical" evidence="15">
    <location>
        <begin position="260"/>
        <end position="285"/>
    </location>
</feature>
<dbReference type="EC" id="1.16.1.9" evidence="3"/>
<feature type="region of interest" description="Disordered" evidence="14">
    <location>
        <begin position="693"/>
        <end position="726"/>
    </location>
</feature>
<evidence type="ECO:0000313" key="17">
    <source>
        <dbReference type="EMBL" id="KIM58910.1"/>
    </source>
</evidence>
<dbReference type="InterPro" id="IPR017938">
    <property type="entry name" value="Riboflavin_synthase-like_b-brl"/>
</dbReference>
<dbReference type="InterPro" id="IPR017927">
    <property type="entry name" value="FAD-bd_FR_type"/>
</dbReference>
<feature type="region of interest" description="Disordered" evidence="14">
    <location>
        <begin position="378"/>
        <end position="398"/>
    </location>
</feature>
<evidence type="ECO:0000256" key="1">
    <source>
        <dbReference type="ARBA" id="ARBA00004651"/>
    </source>
</evidence>
<dbReference type="Proteomes" id="UP000053989">
    <property type="component" value="Unassembled WGS sequence"/>
</dbReference>
<evidence type="ECO:0000313" key="18">
    <source>
        <dbReference type="Proteomes" id="UP000053989"/>
    </source>
</evidence>
<dbReference type="InParanoid" id="A0A0C3DDW9"/>
<dbReference type="CDD" id="cd06186">
    <property type="entry name" value="NOX_Duox_like_FAD_NADP"/>
    <property type="match status" value="1"/>
</dbReference>
<reference evidence="18" key="2">
    <citation type="submission" date="2015-01" db="EMBL/GenBank/DDBJ databases">
        <title>Evolutionary Origins and Diversification of the Mycorrhizal Mutualists.</title>
        <authorList>
            <consortium name="DOE Joint Genome Institute"/>
            <consortium name="Mycorrhizal Genomics Consortium"/>
            <person name="Kohler A."/>
            <person name="Kuo A."/>
            <person name="Nagy L.G."/>
            <person name="Floudas D."/>
            <person name="Copeland A."/>
            <person name="Barry K.W."/>
            <person name="Cichocki N."/>
            <person name="Veneault-Fourrey C."/>
            <person name="LaButti K."/>
            <person name="Lindquist E.A."/>
            <person name="Lipzen A."/>
            <person name="Lundell T."/>
            <person name="Morin E."/>
            <person name="Murat C."/>
            <person name="Riley R."/>
            <person name="Ohm R."/>
            <person name="Sun H."/>
            <person name="Tunlid A."/>
            <person name="Henrissat B."/>
            <person name="Grigoriev I.V."/>
            <person name="Hibbett D.S."/>
            <person name="Martin F."/>
        </authorList>
    </citation>
    <scope>NUCLEOTIDE SEQUENCE [LARGE SCALE GENOMIC DNA]</scope>
    <source>
        <strain evidence="18">Foug A</strain>
    </source>
</reference>
<dbReference type="Pfam" id="PF01794">
    <property type="entry name" value="Ferric_reduct"/>
    <property type="match status" value="1"/>
</dbReference>
<comment type="catalytic activity">
    <reaction evidence="13">
        <text>2 a Fe(II)-siderophore + NADP(+) + H(+) = 2 a Fe(III)-siderophore + NADPH</text>
        <dbReference type="Rhea" id="RHEA:28795"/>
        <dbReference type="Rhea" id="RHEA-COMP:11342"/>
        <dbReference type="Rhea" id="RHEA-COMP:11344"/>
        <dbReference type="ChEBI" id="CHEBI:15378"/>
        <dbReference type="ChEBI" id="CHEBI:29033"/>
        <dbReference type="ChEBI" id="CHEBI:29034"/>
        <dbReference type="ChEBI" id="CHEBI:57783"/>
        <dbReference type="ChEBI" id="CHEBI:58349"/>
        <dbReference type="EC" id="1.16.1.9"/>
    </reaction>
</comment>
<protein>
    <recommendedName>
        <fullName evidence="3">ferric-chelate reductase (NADPH)</fullName>
        <ecNumber evidence="3">1.16.1.9</ecNumber>
    </recommendedName>
</protein>
<dbReference type="SUPFAM" id="SSF63380">
    <property type="entry name" value="Riboflavin synthase domain-like"/>
    <property type="match status" value="1"/>
</dbReference>
<dbReference type="Gene3D" id="3.40.50.80">
    <property type="entry name" value="Nucleotide-binding domain of ferredoxin-NADP reductase (FNR) module"/>
    <property type="match status" value="1"/>
</dbReference>
<evidence type="ECO:0000256" key="11">
    <source>
        <dbReference type="ARBA" id="ARBA00023136"/>
    </source>
</evidence>
<evidence type="ECO:0000256" key="12">
    <source>
        <dbReference type="ARBA" id="ARBA00023180"/>
    </source>
</evidence>
<keyword evidence="18" id="KW-1185">Reference proteome</keyword>
<evidence type="ECO:0000256" key="9">
    <source>
        <dbReference type="ARBA" id="ARBA00023002"/>
    </source>
</evidence>
<dbReference type="GO" id="GO:0015677">
    <property type="term" value="P:copper ion import"/>
    <property type="evidence" value="ECO:0007669"/>
    <property type="project" value="TreeGrafter"/>
</dbReference>
<evidence type="ECO:0000256" key="5">
    <source>
        <dbReference type="ARBA" id="ARBA00022475"/>
    </source>
</evidence>
<evidence type="ECO:0000256" key="15">
    <source>
        <dbReference type="SAM" id="Phobius"/>
    </source>
</evidence>
<comment type="similarity">
    <text evidence="2">Belongs to the ferric reductase (FRE) family.</text>
</comment>
<feature type="transmembrane region" description="Helical" evidence="15">
    <location>
        <begin position="111"/>
        <end position="132"/>
    </location>
</feature>
<evidence type="ECO:0000256" key="14">
    <source>
        <dbReference type="SAM" id="MobiDB-lite"/>
    </source>
</evidence>
<dbReference type="PANTHER" id="PTHR32361">
    <property type="entry name" value="FERRIC/CUPRIC REDUCTASE TRANSMEMBRANE COMPONENT"/>
    <property type="match status" value="1"/>
</dbReference>
<keyword evidence="8 15" id="KW-1133">Transmembrane helix</keyword>
<dbReference type="STRING" id="1036808.A0A0C3DDW9"/>
<evidence type="ECO:0000256" key="3">
    <source>
        <dbReference type="ARBA" id="ARBA00012668"/>
    </source>
</evidence>
<dbReference type="InterPro" id="IPR013112">
    <property type="entry name" value="FAD-bd_8"/>
</dbReference>
<keyword evidence="5" id="KW-1003">Cell membrane</keyword>
<feature type="transmembrane region" description="Helical" evidence="15">
    <location>
        <begin position="297"/>
        <end position="315"/>
    </location>
</feature>
<evidence type="ECO:0000256" key="4">
    <source>
        <dbReference type="ARBA" id="ARBA00022448"/>
    </source>
</evidence>
<evidence type="ECO:0000256" key="2">
    <source>
        <dbReference type="ARBA" id="ARBA00006278"/>
    </source>
</evidence>
<dbReference type="GO" id="GO:0006826">
    <property type="term" value="P:iron ion transport"/>
    <property type="evidence" value="ECO:0007669"/>
    <property type="project" value="TreeGrafter"/>
</dbReference>
<feature type="transmembrane region" description="Helical" evidence="15">
    <location>
        <begin position="184"/>
        <end position="200"/>
    </location>
</feature>
<accession>A0A0C3DDW9</accession>
<dbReference type="PANTHER" id="PTHR32361:SF9">
    <property type="entry name" value="FERRIC REDUCTASE TRANSMEMBRANE COMPONENT 3-RELATED"/>
    <property type="match status" value="1"/>
</dbReference>
<dbReference type="Pfam" id="PF08030">
    <property type="entry name" value="NAD_binding_6"/>
    <property type="match status" value="1"/>
</dbReference>
<gene>
    <name evidence="17" type="ORF">SCLCIDRAFT_16654</name>
</gene>
<dbReference type="PROSITE" id="PS51384">
    <property type="entry name" value="FAD_FR"/>
    <property type="match status" value="1"/>
</dbReference>
<dbReference type="HOGENOM" id="CLU_009442_0_0_1"/>
<evidence type="ECO:0000256" key="13">
    <source>
        <dbReference type="ARBA" id="ARBA00048483"/>
    </source>
</evidence>
<dbReference type="InterPro" id="IPR039261">
    <property type="entry name" value="FNR_nucleotide-bd"/>
</dbReference>
<evidence type="ECO:0000256" key="10">
    <source>
        <dbReference type="ARBA" id="ARBA00023065"/>
    </source>
</evidence>
<dbReference type="InterPro" id="IPR051410">
    <property type="entry name" value="Ferric/Cupric_Reductase"/>
</dbReference>
<dbReference type="OrthoDB" id="10006946at2759"/>
<keyword evidence="9" id="KW-0560">Oxidoreductase</keyword>
<dbReference type="GO" id="GO:0006879">
    <property type="term" value="P:intracellular iron ion homeostasis"/>
    <property type="evidence" value="ECO:0007669"/>
    <property type="project" value="TreeGrafter"/>
</dbReference>
<evidence type="ECO:0000256" key="7">
    <source>
        <dbReference type="ARBA" id="ARBA00022982"/>
    </source>
</evidence>
<feature type="transmembrane region" description="Helical" evidence="15">
    <location>
        <begin position="231"/>
        <end position="248"/>
    </location>
</feature>
<dbReference type="GO" id="GO:0052851">
    <property type="term" value="F:ferric-chelate reductase (NADPH) activity"/>
    <property type="evidence" value="ECO:0007669"/>
    <property type="project" value="UniProtKB-EC"/>
</dbReference>
<keyword evidence="4" id="KW-0813">Transport</keyword>
<feature type="transmembrane region" description="Helical" evidence="15">
    <location>
        <begin position="44"/>
        <end position="64"/>
    </location>
</feature>
<dbReference type="Pfam" id="PF08022">
    <property type="entry name" value="FAD_binding_8"/>
    <property type="match status" value="1"/>
</dbReference>
<keyword evidence="7" id="KW-0249">Electron transport</keyword>
<feature type="compositionally biased region" description="Polar residues" evidence="14">
    <location>
        <begin position="385"/>
        <end position="398"/>
    </location>
</feature>
<dbReference type="InterPro" id="IPR013130">
    <property type="entry name" value="Fe3_Rdtase_TM_dom"/>
</dbReference>
<evidence type="ECO:0000256" key="8">
    <source>
        <dbReference type="ARBA" id="ARBA00022989"/>
    </source>
</evidence>
<evidence type="ECO:0000256" key="6">
    <source>
        <dbReference type="ARBA" id="ARBA00022692"/>
    </source>
</evidence>
<evidence type="ECO:0000259" key="16">
    <source>
        <dbReference type="PROSITE" id="PS51384"/>
    </source>
</evidence>